<feature type="binding site" evidence="5">
    <location>
        <begin position="151"/>
        <end position="158"/>
    </location>
    <ligand>
        <name>ATP</name>
        <dbReference type="ChEBI" id="CHEBI:30616"/>
    </ligand>
</feature>
<evidence type="ECO:0000313" key="10">
    <source>
        <dbReference type="EMBL" id="CAD7452523.1"/>
    </source>
</evidence>
<dbReference type="InterPro" id="IPR036871">
    <property type="entry name" value="PX_dom_sf"/>
</dbReference>
<dbReference type="GO" id="GO:0005524">
    <property type="term" value="F:ATP binding"/>
    <property type="evidence" value="ECO:0007669"/>
    <property type="project" value="UniProtKB-UniRule"/>
</dbReference>
<evidence type="ECO:0000259" key="8">
    <source>
        <dbReference type="PROSITE" id="PS50067"/>
    </source>
</evidence>
<evidence type="ECO:0000256" key="1">
    <source>
        <dbReference type="ARBA" id="ARBA00022741"/>
    </source>
</evidence>
<name>A0A7R9I994_9NEOP</name>
<dbReference type="InterPro" id="IPR019821">
    <property type="entry name" value="Kinesin_motor_CS"/>
</dbReference>
<dbReference type="PROSITE" id="PS50067">
    <property type="entry name" value="KINESIN_MOTOR_2"/>
    <property type="match status" value="1"/>
</dbReference>
<dbReference type="FunFam" id="2.60.200.20:FF:000042">
    <property type="entry name" value="Kinesin-like protein Klp98A"/>
    <property type="match status" value="1"/>
</dbReference>
<feature type="domain" description="PX" evidence="9">
    <location>
        <begin position="1226"/>
        <end position="1347"/>
    </location>
</feature>
<dbReference type="FunFam" id="3.40.850.10:FF:000021">
    <property type="entry name" value="kinesin-like protein KIF16B isoform X1"/>
    <property type="match status" value="1"/>
</dbReference>
<dbReference type="PROSITE" id="PS50195">
    <property type="entry name" value="PX"/>
    <property type="match status" value="1"/>
</dbReference>
<feature type="region of interest" description="Disordered" evidence="7">
    <location>
        <begin position="1368"/>
        <end position="1419"/>
    </location>
</feature>
<feature type="region of interest" description="Disordered" evidence="7">
    <location>
        <begin position="971"/>
        <end position="1002"/>
    </location>
</feature>
<dbReference type="Gene3D" id="3.40.850.10">
    <property type="entry name" value="Kinesin motor domain"/>
    <property type="match status" value="1"/>
</dbReference>
<sequence length="1452" mass="162871">MSLCSKENVVYFIILPGSNDPYRYELDGRESGADPGGGGGQRAPCHVFVSPPHASCVVLFCFCSLAVLDLRAAVIITHATENNHVVLQTQVKDGSESVRERYKDFTFDHSYWSYSSEDPHFASQEQVFGDLGTEVVDSAFQGYNACVFAYGQTGSGKTFTMMGSGENMGLIPRICKMLFGRMSAGKDQGASYRTEVSYLEIYNERVKDLLRSGGGSQGHSLRVREHPKLGPYVQELSCHLVTDYSDIQELMRQGNIQRTTACTNMNDVSSRSHAIFTITFVQAGFSNDMPSETVSKVHLVDLAGSERADTSGATGQRLKEGAHINKSLVTLGSVISALAELSNSLRVQQRSVFIPYRDSVLTWLLKDSLGGNSKTIMIAAVSPADCNHGETLSTLRYANRAKNIINKPTINEDPNVKLIRDLREEINKLKALLGNEYTVESQPLMLAQLQQKEAQEKVLTEEWTEKWRETQKILQEQKDLGLRKSGLGVVLDSDMPHLVGIDDDVLSTGVTLYHLKVGTHFAHLEEGETLIGTEEAIVNQDIVLYGVGVEAEHCRIVLQSGVATLIPNRQAQCWVNTVLIDKPARLSQGCIILLGRTNMFRYNDPVEAAKMRKEGSRSHLNLSRLSLLSWSTPDLAWSTENLLTPYDDPERLEELELQRATLLKEKEAFKKEQAEREQDWEREQRDRKETLEAAQKQLEEERQQMELEYAAQCRRLAEDWQRLEKHQQESLAVLRFRERELKRRREMLQLERGEEMIQVSFSLGYPSASQGQYRRLAALRSKLDIKQYHFVQYVSNKIRQLQLQGRKLSHGNINIEDKFLQIVAGEHSSDSSSLDSWSSPIKEAIPGFNVVREIVENHRKELSALEKDLQAGVKSVTEHREKVSKIDKELEDVHTYLQADAAKLEVMRNSLAARTQEQLQEIMQRKQSLTLDLKAPLTLESPVSEENSSLQLPQVDLSNITLSSSQCTADTFHTATSPCSPRPTPPHPTSDSGVDTEGGGSVKNVVATYDSDELSSTEECFKKDSGQSTSSFERVSPTTEGRSLPRPRRSGTQHRKHVSMARTISLPENAMCVGDAMRAMKQLFQRVTEQKMLIMQSLENDCDKAELNGQIALLQELQRKYVRLEMALEQQSLRPLHFDPLASSEDSDDMSTSIEAEDGLSDVSMKVDNDKFYYLTHSGSRRSSQVVPGGLISPLSPTLYTTGLIRDDESMSTFSISLASPSFGGCGVWVQVPSYVLRGASSSTHYEYEVQVIMAGERWTLLRRYKRFRELHLTMKKKYGSPVAALPFPPRHFFSKTSESLARQRRKLLEDYLQRLLDVCSDIHCCPLNICRSNPSKLALLEFSAFFRKGVFESSKYGTRRESGRLSPLKKAVATESTSRIDGPSIGQQKGEFESPLLLPPLGPSSSQTANQRQLVSSTENSVVNVEASSVGKERKSGIKRRDHLVYLKKVK</sequence>
<dbReference type="SUPFAM" id="SSF49879">
    <property type="entry name" value="SMAD/FHA domain"/>
    <property type="match status" value="1"/>
</dbReference>
<keyword evidence="2 5" id="KW-0067">ATP-binding</keyword>
<dbReference type="InterPro" id="IPR001752">
    <property type="entry name" value="Kinesin_motor_dom"/>
</dbReference>
<dbReference type="SUPFAM" id="SSF52540">
    <property type="entry name" value="P-loop containing nucleoside triphosphate hydrolases"/>
    <property type="match status" value="1"/>
</dbReference>
<dbReference type="CDD" id="cd22708">
    <property type="entry name" value="FHA_KIF16"/>
    <property type="match status" value="1"/>
</dbReference>
<dbReference type="PANTHER" id="PTHR47117:SF6">
    <property type="entry name" value="KINESIN-LIKE PROTEIN KIF16B"/>
    <property type="match status" value="1"/>
</dbReference>
<dbReference type="EMBL" id="OE000121">
    <property type="protein sequence ID" value="CAD7452523.1"/>
    <property type="molecule type" value="Genomic_DNA"/>
</dbReference>
<feature type="compositionally biased region" description="Polar residues" evidence="7">
    <location>
        <begin position="1026"/>
        <end position="1041"/>
    </location>
</feature>
<evidence type="ECO:0000256" key="7">
    <source>
        <dbReference type="SAM" id="MobiDB-lite"/>
    </source>
</evidence>
<gene>
    <name evidence="10" type="ORF">TTEB3V08_LOCUS701</name>
</gene>
<feature type="coiled-coil region" evidence="6">
    <location>
        <begin position="1107"/>
        <end position="1134"/>
    </location>
</feature>
<feature type="region of interest" description="Disordered" evidence="7">
    <location>
        <begin position="1016"/>
        <end position="1059"/>
    </location>
</feature>
<evidence type="ECO:0008006" key="11">
    <source>
        <dbReference type="Google" id="ProtNLM"/>
    </source>
</evidence>
<dbReference type="GO" id="GO:0008017">
    <property type="term" value="F:microtubule binding"/>
    <property type="evidence" value="ECO:0007669"/>
    <property type="project" value="InterPro"/>
</dbReference>
<dbReference type="Pfam" id="PF00498">
    <property type="entry name" value="FHA"/>
    <property type="match status" value="1"/>
</dbReference>
<feature type="domain" description="Kinesin motor" evidence="8">
    <location>
        <begin position="69"/>
        <end position="404"/>
    </location>
</feature>
<evidence type="ECO:0000256" key="4">
    <source>
        <dbReference type="ARBA" id="ARBA00023175"/>
    </source>
</evidence>
<dbReference type="PANTHER" id="PTHR47117">
    <property type="entry name" value="STAR-RELATED LIPID TRANSFER PROTEIN 9"/>
    <property type="match status" value="1"/>
</dbReference>
<dbReference type="InterPro" id="IPR001683">
    <property type="entry name" value="PX_dom"/>
</dbReference>
<comment type="similarity">
    <text evidence="5">Belongs to the TRAFAC class myosin-kinesin ATPase superfamily. Kinesin family.</text>
</comment>
<dbReference type="InterPro" id="IPR000253">
    <property type="entry name" value="FHA_dom"/>
</dbReference>
<evidence type="ECO:0000256" key="6">
    <source>
        <dbReference type="SAM" id="Coils"/>
    </source>
</evidence>
<dbReference type="SUPFAM" id="SSF64268">
    <property type="entry name" value="PX domain"/>
    <property type="match status" value="1"/>
</dbReference>
<dbReference type="InterPro" id="IPR008984">
    <property type="entry name" value="SMAD_FHA_dom_sf"/>
</dbReference>
<keyword evidence="1 5" id="KW-0547">Nucleotide-binding</keyword>
<organism evidence="10">
    <name type="scientific">Timema tahoe</name>
    <dbReference type="NCBI Taxonomy" id="61484"/>
    <lineage>
        <taxon>Eukaryota</taxon>
        <taxon>Metazoa</taxon>
        <taxon>Ecdysozoa</taxon>
        <taxon>Arthropoda</taxon>
        <taxon>Hexapoda</taxon>
        <taxon>Insecta</taxon>
        <taxon>Pterygota</taxon>
        <taxon>Neoptera</taxon>
        <taxon>Polyneoptera</taxon>
        <taxon>Phasmatodea</taxon>
        <taxon>Timematodea</taxon>
        <taxon>Timematoidea</taxon>
        <taxon>Timematidae</taxon>
        <taxon>Timema</taxon>
    </lineage>
</organism>
<keyword evidence="4 5" id="KW-0505">Motor protein</keyword>
<dbReference type="Gene3D" id="3.30.1520.10">
    <property type="entry name" value="Phox-like domain"/>
    <property type="match status" value="1"/>
</dbReference>
<dbReference type="GO" id="GO:0035091">
    <property type="term" value="F:phosphatidylinositol binding"/>
    <property type="evidence" value="ECO:0007669"/>
    <property type="project" value="InterPro"/>
</dbReference>
<dbReference type="PRINTS" id="PR00380">
    <property type="entry name" value="KINESINHEAVY"/>
</dbReference>
<dbReference type="SMART" id="SM00129">
    <property type="entry name" value="KISc"/>
    <property type="match status" value="1"/>
</dbReference>
<feature type="compositionally biased region" description="Basic residues" evidence="7">
    <location>
        <begin position="1045"/>
        <end position="1059"/>
    </location>
</feature>
<reference evidence="10" key="1">
    <citation type="submission" date="2020-11" db="EMBL/GenBank/DDBJ databases">
        <authorList>
            <person name="Tran Van P."/>
        </authorList>
    </citation>
    <scope>NUCLEOTIDE SEQUENCE</scope>
</reference>
<evidence type="ECO:0000259" key="9">
    <source>
        <dbReference type="PROSITE" id="PS50195"/>
    </source>
</evidence>
<dbReference type="Pfam" id="PF00225">
    <property type="entry name" value="Kinesin"/>
    <property type="match status" value="1"/>
</dbReference>
<evidence type="ECO:0000256" key="2">
    <source>
        <dbReference type="ARBA" id="ARBA00022840"/>
    </source>
</evidence>
<dbReference type="Gene3D" id="2.60.200.20">
    <property type="match status" value="1"/>
</dbReference>
<feature type="coiled-coil region" evidence="6">
    <location>
        <begin position="652"/>
        <end position="715"/>
    </location>
</feature>
<dbReference type="GO" id="GO:0003777">
    <property type="term" value="F:microtubule motor activity"/>
    <property type="evidence" value="ECO:0007669"/>
    <property type="project" value="InterPro"/>
</dbReference>
<keyword evidence="3 6" id="KW-0175">Coiled coil</keyword>
<dbReference type="Pfam" id="PF00787">
    <property type="entry name" value="PX"/>
    <property type="match status" value="1"/>
</dbReference>
<proteinExistence type="inferred from homology"/>
<accession>A0A7R9I994</accession>
<protein>
    <recommendedName>
        <fullName evidence="11">Kinesin-like protein</fullName>
    </recommendedName>
</protein>
<evidence type="ECO:0000256" key="3">
    <source>
        <dbReference type="ARBA" id="ARBA00023054"/>
    </source>
</evidence>
<dbReference type="InterPro" id="IPR027417">
    <property type="entry name" value="P-loop_NTPase"/>
</dbReference>
<dbReference type="PROSITE" id="PS00411">
    <property type="entry name" value="KINESIN_MOTOR_1"/>
    <property type="match status" value="1"/>
</dbReference>
<dbReference type="InterPro" id="IPR036961">
    <property type="entry name" value="Kinesin_motor_dom_sf"/>
</dbReference>
<evidence type="ECO:0000256" key="5">
    <source>
        <dbReference type="PROSITE-ProRule" id="PRU00283"/>
    </source>
</evidence>
<dbReference type="GO" id="GO:0007018">
    <property type="term" value="P:microtubule-based movement"/>
    <property type="evidence" value="ECO:0007669"/>
    <property type="project" value="InterPro"/>
</dbReference>